<keyword evidence="2" id="KW-1133">Transmembrane helix</keyword>
<keyword evidence="2" id="KW-0472">Membrane</keyword>
<evidence type="ECO:0000313" key="4">
    <source>
        <dbReference type="EMBL" id="AXN36030.1"/>
    </source>
</evidence>
<dbReference type="RefSeq" id="WP_004271135.1">
    <property type="nucleotide sequence ID" value="NZ_AP024685.1"/>
</dbReference>
<evidence type="ECO:0000256" key="2">
    <source>
        <dbReference type="SAM" id="Phobius"/>
    </source>
</evidence>
<sequence>MTNEPKTREEYRQQKEAEEAAFKQRDQERLRTEREYAREQQKEALKAVTEDEPETATRRTKKVDPPAVKRMKKRLNWAIGITFGLIIIVYLILFFL</sequence>
<dbReference type="GeneID" id="49610128"/>
<evidence type="ECO:0000313" key="7">
    <source>
        <dbReference type="Proteomes" id="UP000257607"/>
    </source>
</evidence>
<reference evidence="4 7" key="2">
    <citation type="submission" date="2018-07" db="EMBL/GenBank/DDBJ databases">
        <title>Lactobacillus curvatus genome sequence.</title>
        <authorList>
            <person name="Prechtl R."/>
        </authorList>
    </citation>
    <scope>NUCLEOTIDE SEQUENCE [LARGE SCALE GENOMIC DNA]</scope>
    <source>
        <strain evidence="4 7">TMW 1.1928</strain>
    </source>
</reference>
<reference evidence="3 6" key="1">
    <citation type="submission" date="2017-07" db="EMBL/GenBank/DDBJ databases">
        <title>Lactobacillus curvatus MRS6 whole genome.</title>
        <authorList>
            <person name="Jans C."/>
            <person name="Lagler S."/>
            <person name="Lacroix C."/>
            <person name="Meile L."/>
            <person name="Stevens M.J.A."/>
        </authorList>
    </citation>
    <scope>NUCLEOTIDE SEQUENCE [LARGE SCALE GENOMIC DNA]</scope>
    <source>
        <strain evidence="3 6">MRS6</strain>
    </source>
</reference>
<proteinExistence type="predicted"/>
<dbReference type="EMBL" id="CP031003">
    <property type="protein sequence ID" value="AXN36030.1"/>
    <property type="molecule type" value="Genomic_DNA"/>
</dbReference>
<organism evidence="3 6">
    <name type="scientific">Latilactobacillus curvatus</name>
    <name type="common">Lactobacillus curvatus</name>
    <dbReference type="NCBI Taxonomy" id="28038"/>
    <lineage>
        <taxon>Bacteria</taxon>
        <taxon>Bacillati</taxon>
        <taxon>Bacillota</taxon>
        <taxon>Bacilli</taxon>
        <taxon>Lactobacillales</taxon>
        <taxon>Lactobacillaceae</taxon>
        <taxon>Latilactobacillus</taxon>
    </lineage>
</organism>
<evidence type="ECO:0000313" key="3">
    <source>
        <dbReference type="EMBL" id="ASN60324.1"/>
    </source>
</evidence>
<evidence type="ECO:0000313" key="8">
    <source>
        <dbReference type="Proteomes" id="UP000825100"/>
    </source>
</evidence>
<dbReference type="OrthoDB" id="2328896at2"/>
<protein>
    <submittedName>
        <fullName evidence="5">Membrane protein</fullName>
    </submittedName>
</protein>
<gene>
    <name evidence="3" type="ORF">CG419_06560</name>
    <name evidence="4" type="ORF">DT351_06485</name>
    <name evidence="5" type="ORF">LTWDN19_05050</name>
</gene>
<name>A0A0B2XJF9_LATCU</name>
<evidence type="ECO:0000313" key="5">
    <source>
        <dbReference type="EMBL" id="BCX29938.1"/>
    </source>
</evidence>
<dbReference type="AlphaFoldDB" id="A0A0B2XJF9"/>
<keyword evidence="2" id="KW-0812">Transmembrane</keyword>
<feature type="compositionally biased region" description="Basic and acidic residues" evidence="1">
    <location>
        <begin position="1"/>
        <end position="49"/>
    </location>
</feature>
<keyword evidence="8" id="KW-1185">Reference proteome</keyword>
<accession>A0A0B2XJF9</accession>
<feature type="transmembrane region" description="Helical" evidence="2">
    <location>
        <begin position="75"/>
        <end position="95"/>
    </location>
</feature>
<dbReference type="EMBL" id="AP024685">
    <property type="protein sequence ID" value="BCX29938.1"/>
    <property type="molecule type" value="Genomic_DNA"/>
</dbReference>
<evidence type="ECO:0000313" key="6">
    <source>
        <dbReference type="Proteomes" id="UP000199749"/>
    </source>
</evidence>
<dbReference type="STRING" id="28038.BCY75_08455"/>
<feature type="region of interest" description="Disordered" evidence="1">
    <location>
        <begin position="1"/>
        <end position="65"/>
    </location>
</feature>
<dbReference type="Proteomes" id="UP000825100">
    <property type="component" value="Chromosome"/>
</dbReference>
<evidence type="ECO:0000256" key="1">
    <source>
        <dbReference type="SAM" id="MobiDB-lite"/>
    </source>
</evidence>
<dbReference type="Proteomes" id="UP000199749">
    <property type="component" value="Chromosome"/>
</dbReference>
<dbReference type="EMBL" id="CP022474">
    <property type="protein sequence ID" value="ASN60324.1"/>
    <property type="molecule type" value="Genomic_DNA"/>
</dbReference>
<dbReference type="KEGG" id="lcv:FBA2_04015"/>
<reference evidence="5 8" key="3">
    <citation type="submission" date="2021-05" db="EMBL/GenBank/DDBJ databases">
        <title>Complete Genome Sequence of Latilactobacillus sp. Strain WDN19, a High D-Aspartate-producing Lactic Acid Bacterium Isolated from a Japanese Pickle.</title>
        <authorList>
            <person name="Kajitani K."/>
            <person name="Takahashi S."/>
        </authorList>
    </citation>
    <scope>NUCLEOTIDE SEQUENCE [LARGE SCALE GENOMIC DNA]</scope>
    <source>
        <strain evidence="5 8">WDN19</strain>
    </source>
</reference>
<dbReference type="Proteomes" id="UP000257607">
    <property type="component" value="Chromosome"/>
</dbReference>